<comment type="subcellular location">
    <subcellularLocation>
        <location evidence="1">Membrane</location>
        <topology evidence="1">Single-pass type II membrane protein</topology>
    </subcellularLocation>
</comment>
<keyword evidence="4" id="KW-0735">Signal-anchor</keyword>
<dbReference type="PANTHER" id="PTHR11523:SF28">
    <property type="entry name" value="NA_K-ATPASE BETA SUBUNIT ISOFORM 4-RELATED"/>
    <property type="match status" value="1"/>
</dbReference>
<keyword evidence="6 7" id="KW-0472">Membrane</keyword>
<dbReference type="Pfam" id="PF00287">
    <property type="entry name" value="Na_K-ATPase"/>
    <property type="match status" value="1"/>
</dbReference>
<evidence type="ECO:0000256" key="2">
    <source>
        <dbReference type="ARBA" id="ARBA00005876"/>
    </source>
</evidence>
<feature type="transmembrane region" description="Helical" evidence="7">
    <location>
        <begin position="68"/>
        <end position="91"/>
    </location>
</feature>
<name>A0A915PTP4_9BILA</name>
<dbReference type="GO" id="GO:0001671">
    <property type="term" value="F:ATPase activator activity"/>
    <property type="evidence" value="ECO:0007669"/>
    <property type="project" value="TreeGrafter"/>
</dbReference>
<dbReference type="InterPro" id="IPR038702">
    <property type="entry name" value="Na/K_ATPase_sub_beta_sf"/>
</dbReference>
<dbReference type="InterPro" id="IPR000402">
    <property type="entry name" value="Na/K_ATPase_sub_beta"/>
</dbReference>
<dbReference type="AlphaFoldDB" id="A0A915PTP4"/>
<keyword evidence="5 7" id="KW-1133">Transmembrane helix</keyword>
<evidence type="ECO:0000256" key="4">
    <source>
        <dbReference type="ARBA" id="ARBA00022968"/>
    </source>
</evidence>
<keyword evidence="8" id="KW-1185">Reference proteome</keyword>
<evidence type="ECO:0000256" key="3">
    <source>
        <dbReference type="ARBA" id="ARBA00022692"/>
    </source>
</evidence>
<dbReference type="PANTHER" id="PTHR11523">
    <property type="entry name" value="SODIUM/POTASSIUM-DEPENDENT ATPASE BETA SUBUNIT"/>
    <property type="match status" value="1"/>
</dbReference>
<dbReference type="GO" id="GO:0005890">
    <property type="term" value="C:sodium:potassium-exchanging ATPase complex"/>
    <property type="evidence" value="ECO:0007669"/>
    <property type="project" value="InterPro"/>
</dbReference>
<organism evidence="8 9">
    <name type="scientific">Setaria digitata</name>
    <dbReference type="NCBI Taxonomy" id="48799"/>
    <lineage>
        <taxon>Eukaryota</taxon>
        <taxon>Metazoa</taxon>
        <taxon>Ecdysozoa</taxon>
        <taxon>Nematoda</taxon>
        <taxon>Chromadorea</taxon>
        <taxon>Rhabditida</taxon>
        <taxon>Spirurina</taxon>
        <taxon>Spiruromorpha</taxon>
        <taxon>Filarioidea</taxon>
        <taxon>Setariidae</taxon>
        <taxon>Setaria</taxon>
    </lineage>
</organism>
<dbReference type="GO" id="GO:0006883">
    <property type="term" value="P:intracellular sodium ion homeostasis"/>
    <property type="evidence" value="ECO:0007669"/>
    <property type="project" value="TreeGrafter"/>
</dbReference>
<evidence type="ECO:0000256" key="7">
    <source>
        <dbReference type="SAM" id="Phobius"/>
    </source>
</evidence>
<evidence type="ECO:0000313" key="8">
    <source>
        <dbReference type="Proteomes" id="UP000887581"/>
    </source>
</evidence>
<dbReference type="WBParaSite" id="sdigi.contig246.g6631.t1">
    <property type="protein sequence ID" value="sdigi.contig246.g6631.t1"/>
    <property type="gene ID" value="sdigi.contig246.g6631"/>
</dbReference>
<dbReference type="GO" id="GO:0030007">
    <property type="term" value="P:intracellular potassium ion homeostasis"/>
    <property type="evidence" value="ECO:0007669"/>
    <property type="project" value="TreeGrafter"/>
</dbReference>
<keyword evidence="3 7" id="KW-0812">Transmembrane</keyword>
<evidence type="ECO:0000256" key="6">
    <source>
        <dbReference type="ARBA" id="ARBA00023136"/>
    </source>
</evidence>
<dbReference type="GO" id="GO:0036376">
    <property type="term" value="P:sodium ion export across plasma membrane"/>
    <property type="evidence" value="ECO:0007669"/>
    <property type="project" value="TreeGrafter"/>
</dbReference>
<proteinExistence type="inferred from homology"/>
<evidence type="ECO:0000256" key="5">
    <source>
        <dbReference type="ARBA" id="ARBA00022989"/>
    </source>
</evidence>
<reference evidence="9" key="1">
    <citation type="submission" date="2022-11" db="UniProtKB">
        <authorList>
            <consortium name="WormBaseParasite"/>
        </authorList>
    </citation>
    <scope>IDENTIFICATION</scope>
</reference>
<comment type="similarity">
    <text evidence="2">Belongs to the X(+)/potassium ATPases subunit beta family.</text>
</comment>
<dbReference type="Gene3D" id="2.60.40.1660">
    <property type="entry name" value="Na, k-atpase alpha subunit"/>
    <property type="match status" value="1"/>
</dbReference>
<dbReference type="GO" id="GO:1990573">
    <property type="term" value="P:potassium ion import across plasma membrane"/>
    <property type="evidence" value="ECO:0007669"/>
    <property type="project" value="TreeGrafter"/>
</dbReference>
<sequence>MATIRYAYVSNTDSLAVNDHESVYNAEQIDDTAPISTNACNFDHYFTDNITLQNVFQENYSSQRQQRFCLGFITSMVCIMLVLMVSLLTGFGKALFDVIAYQEKSRHGLMMIPNIRKQPVNIFYFNVKNKTANAEYVKEIDDYLEKYMEEQEMMKRYLKFCTVGERHDKNRWCAIDIRQQFQSDCSKATNYGYNSGNPCILFIFENRLGWKPKAKNKIDYLPFFCRMQYQYSSNIYVNITYYPPLPTSVRNGGFQMNLIPNQKITDGNGKEVVGKNGHILYSLPPLIMVKMTFRNAVIRNGSDDLAPFTMDCRIKDNTAGYQFDNIKDFNGKTVISFDFVPKFS</sequence>
<protein>
    <submittedName>
        <fullName evidence="9">Sodium/potassium-transporting ATPase subunit beta</fullName>
    </submittedName>
</protein>
<accession>A0A915PTP4</accession>
<evidence type="ECO:0000256" key="1">
    <source>
        <dbReference type="ARBA" id="ARBA00004606"/>
    </source>
</evidence>
<evidence type="ECO:0000313" key="9">
    <source>
        <dbReference type="WBParaSite" id="sdigi.contig246.g6631.t1"/>
    </source>
</evidence>
<dbReference type="Proteomes" id="UP000887581">
    <property type="component" value="Unplaced"/>
</dbReference>